<dbReference type="GO" id="GO:0045892">
    <property type="term" value="P:negative regulation of DNA-templated transcription"/>
    <property type="evidence" value="ECO:0007669"/>
    <property type="project" value="UniProtKB-UniRule"/>
</dbReference>
<evidence type="ECO:0000256" key="13">
    <source>
        <dbReference type="HAMAP-Rule" id="MF_00015"/>
    </source>
</evidence>
<dbReference type="GO" id="GO:0009432">
    <property type="term" value="P:SOS response"/>
    <property type="evidence" value="ECO:0007669"/>
    <property type="project" value="UniProtKB-UniRule"/>
</dbReference>
<evidence type="ECO:0000256" key="14">
    <source>
        <dbReference type="RuleBase" id="RU003991"/>
    </source>
</evidence>
<dbReference type="EMBL" id="MXAV01000044">
    <property type="protein sequence ID" value="PKY09946.1"/>
    <property type="molecule type" value="Genomic_DNA"/>
</dbReference>
<dbReference type="PANTHER" id="PTHR33516:SF2">
    <property type="entry name" value="LEXA REPRESSOR-RELATED"/>
    <property type="match status" value="1"/>
</dbReference>
<comment type="catalytic activity">
    <reaction evidence="13">
        <text>Hydrolysis of Ala-|-Gly bond in repressor LexA.</text>
        <dbReference type="EC" id="3.4.21.88"/>
    </reaction>
</comment>
<dbReference type="Gene3D" id="2.10.109.10">
    <property type="entry name" value="Umud Fragment, subunit A"/>
    <property type="match status" value="1"/>
</dbReference>
<dbReference type="FunCoup" id="A0A2I1DJ93">
    <property type="interactions" value="316"/>
</dbReference>
<evidence type="ECO:0000313" key="18">
    <source>
        <dbReference type="Proteomes" id="UP000234329"/>
    </source>
</evidence>
<dbReference type="InterPro" id="IPR015927">
    <property type="entry name" value="Peptidase_S24_S26A/B/C"/>
</dbReference>
<keyword evidence="3 13" id="KW-0678">Repressor</keyword>
<evidence type="ECO:0000259" key="15">
    <source>
        <dbReference type="Pfam" id="PF00717"/>
    </source>
</evidence>
<evidence type="ECO:0000256" key="6">
    <source>
        <dbReference type="ARBA" id="ARBA00022801"/>
    </source>
</evidence>
<name>A0A2I1DJ93_9PROT</name>
<dbReference type="GO" id="GO:0004252">
    <property type="term" value="F:serine-type endopeptidase activity"/>
    <property type="evidence" value="ECO:0007669"/>
    <property type="project" value="UniProtKB-UniRule"/>
</dbReference>
<evidence type="ECO:0000256" key="1">
    <source>
        <dbReference type="ARBA" id="ARBA00007484"/>
    </source>
</evidence>
<evidence type="ECO:0000256" key="8">
    <source>
        <dbReference type="ARBA" id="ARBA00023015"/>
    </source>
</evidence>
<evidence type="ECO:0000256" key="4">
    <source>
        <dbReference type="ARBA" id="ARBA00022705"/>
    </source>
</evidence>
<comment type="function">
    <text evidence="13">Represses a number of genes involved in the response to DNA damage (SOS response), including recA and lexA. In the presence of single-stranded DNA, RecA interacts with LexA causing an autocatalytic cleavage which disrupts the DNA-binding part of LexA, leading to derepression of the SOS regulon and eventually DNA repair.</text>
</comment>
<evidence type="ECO:0000256" key="11">
    <source>
        <dbReference type="ARBA" id="ARBA00023204"/>
    </source>
</evidence>
<sequence>MEALTPRQAEILAWIRHRVAEDNLPPTRAELMKAFAFRSPNAAETHLRMLARKGYLELQQGTARGIRLSDYGTESGDLPQVGLPLVGRVAAGYPMLAEEFREGQLPVDPVLFAPGADYLLRVQGMSMRDAAILDGDILAVRQEPGFTPQNGQMVVVRVNGEVTVKRWQREGTQVRLLPENPDYSPIEVDLSRDDLHIEGKVVGLLRLGQNL</sequence>
<dbReference type="Proteomes" id="UP000234329">
    <property type="component" value="Unassembled WGS sequence"/>
</dbReference>
<feature type="site" description="Cleavage; by autolysis" evidence="13">
    <location>
        <begin position="91"/>
        <end position="92"/>
    </location>
</feature>
<evidence type="ECO:0000256" key="2">
    <source>
        <dbReference type="ARBA" id="ARBA00011738"/>
    </source>
</evidence>
<feature type="domain" description="LexA repressor DNA-binding" evidence="16">
    <location>
        <begin position="1"/>
        <end position="65"/>
    </location>
</feature>
<dbReference type="HAMAP" id="MF_00015">
    <property type="entry name" value="LexA"/>
    <property type="match status" value="1"/>
</dbReference>
<feature type="DNA-binding region" description="H-T-H motif" evidence="13">
    <location>
        <begin position="28"/>
        <end position="48"/>
    </location>
</feature>
<dbReference type="GO" id="GO:0006260">
    <property type="term" value="P:DNA replication"/>
    <property type="evidence" value="ECO:0007669"/>
    <property type="project" value="UniProtKB-UniRule"/>
</dbReference>
<dbReference type="AlphaFoldDB" id="A0A2I1DJ93"/>
<dbReference type="GO" id="GO:0003677">
    <property type="term" value="F:DNA binding"/>
    <property type="evidence" value="ECO:0007669"/>
    <property type="project" value="UniProtKB-UniRule"/>
</dbReference>
<keyword evidence="9 13" id="KW-0238">DNA-binding</keyword>
<dbReference type="Pfam" id="PF01726">
    <property type="entry name" value="LexA_DNA_bind"/>
    <property type="match status" value="1"/>
</dbReference>
<comment type="similarity">
    <text evidence="1 13 14">Belongs to the peptidase S24 family.</text>
</comment>
<dbReference type="OrthoDB" id="9787787at2"/>
<dbReference type="FunFam" id="2.10.109.10:FF:000001">
    <property type="entry name" value="LexA repressor"/>
    <property type="match status" value="1"/>
</dbReference>
<evidence type="ECO:0000256" key="7">
    <source>
        <dbReference type="ARBA" id="ARBA00022813"/>
    </source>
</evidence>
<dbReference type="SUPFAM" id="SSF51306">
    <property type="entry name" value="LexA/Signal peptidase"/>
    <property type="match status" value="1"/>
</dbReference>
<dbReference type="InterPro" id="IPR036390">
    <property type="entry name" value="WH_DNA-bd_sf"/>
</dbReference>
<keyword evidence="5 13" id="KW-0227">DNA damage</keyword>
<dbReference type="PRINTS" id="PR00726">
    <property type="entry name" value="LEXASERPTASE"/>
</dbReference>
<evidence type="ECO:0000256" key="10">
    <source>
        <dbReference type="ARBA" id="ARBA00023163"/>
    </source>
</evidence>
<proteinExistence type="inferred from homology"/>
<dbReference type="InterPro" id="IPR050077">
    <property type="entry name" value="LexA_repressor"/>
</dbReference>
<dbReference type="InterPro" id="IPR006199">
    <property type="entry name" value="LexA_DNA-bd_dom"/>
</dbReference>
<dbReference type="InterPro" id="IPR039418">
    <property type="entry name" value="LexA-like"/>
</dbReference>
<dbReference type="Gene3D" id="1.10.10.10">
    <property type="entry name" value="Winged helix-like DNA-binding domain superfamily/Winged helix DNA-binding domain"/>
    <property type="match status" value="1"/>
</dbReference>
<feature type="domain" description="Peptidase S24/S26A/S26B/S26C" evidence="15">
    <location>
        <begin position="84"/>
        <end position="202"/>
    </location>
</feature>
<dbReference type="FunFam" id="1.10.10.10:FF:000009">
    <property type="entry name" value="LexA repressor"/>
    <property type="match status" value="1"/>
</dbReference>
<keyword evidence="7 13" id="KW-0068">Autocatalytic cleavage</keyword>
<feature type="active site" description="For autocatalytic cleavage activity" evidence="13">
    <location>
        <position position="165"/>
    </location>
</feature>
<evidence type="ECO:0000259" key="16">
    <source>
        <dbReference type="Pfam" id="PF01726"/>
    </source>
</evidence>
<keyword evidence="6 13" id="KW-0378">Hydrolase</keyword>
<keyword evidence="10 13" id="KW-0804">Transcription</keyword>
<dbReference type="InterPro" id="IPR006200">
    <property type="entry name" value="LexA"/>
</dbReference>
<dbReference type="EC" id="3.4.21.88" evidence="13"/>
<dbReference type="InterPro" id="IPR006197">
    <property type="entry name" value="Peptidase_S24_LexA"/>
</dbReference>
<evidence type="ECO:0000256" key="5">
    <source>
        <dbReference type="ARBA" id="ARBA00022763"/>
    </source>
</evidence>
<evidence type="ECO:0000256" key="12">
    <source>
        <dbReference type="ARBA" id="ARBA00023236"/>
    </source>
</evidence>
<reference evidence="17 18" key="1">
    <citation type="submission" date="2017-03" db="EMBL/GenBank/DDBJ databases">
        <title>Draft genime sequence of the acidophilic sulfur-oxidizing bacterium Acidithiobacillus sp. SH, isolated from seawater.</title>
        <authorList>
            <person name="Sharmin S."/>
            <person name="Tokuhisa M."/>
            <person name="Kanao T."/>
            <person name="Kamimura K."/>
        </authorList>
    </citation>
    <scope>NUCLEOTIDE SEQUENCE [LARGE SCALE GENOMIC DNA]</scope>
    <source>
        <strain evidence="17 18">SH</strain>
    </source>
</reference>
<dbReference type="RefSeq" id="WP_101538475.1">
    <property type="nucleotide sequence ID" value="NZ_MXAV01000044.1"/>
</dbReference>
<keyword evidence="12 13" id="KW-0742">SOS response</keyword>
<evidence type="ECO:0000256" key="3">
    <source>
        <dbReference type="ARBA" id="ARBA00022491"/>
    </source>
</evidence>
<dbReference type="InParanoid" id="A0A2I1DJ93"/>
<dbReference type="CDD" id="cd06529">
    <property type="entry name" value="S24_LexA-like"/>
    <property type="match status" value="1"/>
</dbReference>
<dbReference type="GO" id="GO:0006508">
    <property type="term" value="P:proteolysis"/>
    <property type="evidence" value="ECO:0007669"/>
    <property type="project" value="InterPro"/>
</dbReference>
<evidence type="ECO:0000256" key="9">
    <source>
        <dbReference type="ARBA" id="ARBA00023125"/>
    </source>
</evidence>
<dbReference type="SUPFAM" id="SSF46785">
    <property type="entry name" value="Winged helix' DNA-binding domain"/>
    <property type="match status" value="1"/>
</dbReference>
<gene>
    <name evidence="13" type="primary">lexA</name>
    <name evidence="17" type="ORF">B1757_11645</name>
</gene>
<keyword evidence="18" id="KW-1185">Reference proteome</keyword>
<organism evidence="17 18">
    <name type="scientific">Acidithiobacillus marinus</name>
    <dbReference type="NCBI Taxonomy" id="187490"/>
    <lineage>
        <taxon>Bacteria</taxon>
        <taxon>Pseudomonadati</taxon>
        <taxon>Pseudomonadota</taxon>
        <taxon>Acidithiobacillia</taxon>
        <taxon>Acidithiobacillales</taxon>
        <taxon>Acidithiobacillaceae</taxon>
        <taxon>Acidithiobacillus</taxon>
    </lineage>
</organism>
<keyword evidence="4 13" id="KW-0235">DNA replication</keyword>
<evidence type="ECO:0000313" key="17">
    <source>
        <dbReference type="EMBL" id="PKY09946.1"/>
    </source>
</evidence>
<comment type="caution">
    <text evidence="17">The sequence shown here is derived from an EMBL/GenBank/DDBJ whole genome shotgun (WGS) entry which is preliminary data.</text>
</comment>
<keyword evidence="11 13" id="KW-0234">DNA repair</keyword>
<dbReference type="InterPro" id="IPR036286">
    <property type="entry name" value="LexA/Signal_pep-like_sf"/>
</dbReference>
<dbReference type="InterPro" id="IPR036388">
    <property type="entry name" value="WH-like_DNA-bd_sf"/>
</dbReference>
<keyword evidence="8 13" id="KW-0805">Transcription regulation</keyword>
<dbReference type="Pfam" id="PF00717">
    <property type="entry name" value="Peptidase_S24"/>
    <property type="match status" value="1"/>
</dbReference>
<dbReference type="GO" id="GO:0006281">
    <property type="term" value="P:DNA repair"/>
    <property type="evidence" value="ECO:0007669"/>
    <property type="project" value="UniProtKB-UniRule"/>
</dbReference>
<feature type="active site" description="For autocatalytic cleavage activity" evidence="13">
    <location>
        <position position="126"/>
    </location>
</feature>
<comment type="subunit">
    <text evidence="2 13">Homodimer.</text>
</comment>
<dbReference type="PANTHER" id="PTHR33516">
    <property type="entry name" value="LEXA REPRESSOR"/>
    <property type="match status" value="1"/>
</dbReference>
<accession>A0A2I1DJ93</accession>
<dbReference type="NCBIfam" id="TIGR00498">
    <property type="entry name" value="lexA"/>
    <property type="match status" value="1"/>
</dbReference>
<protein>
    <recommendedName>
        <fullName evidence="13">LexA repressor</fullName>
        <ecNumber evidence="13">3.4.21.88</ecNumber>
    </recommendedName>
</protein>